<dbReference type="Proteomes" id="UP000249260">
    <property type="component" value="Unassembled WGS sequence"/>
</dbReference>
<reference evidence="1 2" key="1">
    <citation type="submission" date="2018-06" db="EMBL/GenBank/DDBJ databases">
        <title>Paenibacillus montanisoli sp. nov., isolated from mountain area soil.</title>
        <authorList>
            <person name="Wu M."/>
        </authorList>
    </citation>
    <scope>NUCLEOTIDE SEQUENCE [LARGE SCALE GENOMIC DNA]</scope>
    <source>
        <strain evidence="1 2">RA17</strain>
    </source>
</reference>
<proteinExistence type="predicted"/>
<name>A0A328U4G1_9BACL</name>
<sequence length="70" mass="7874">MNMYTYAAEKLMQLRQTEVERASRTAWMWNDKNKSNQSAIGKLLASWINKKAELADAVSEACCSCCAVNP</sequence>
<comment type="caution">
    <text evidence="1">The sequence shown here is derived from an EMBL/GenBank/DDBJ whole genome shotgun (WGS) entry which is preliminary data.</text>
</comment>
<dbReference type="RefSeq" id="WP_112880821.1">
    <property type="nucleotide sequence ID" value="NZ_QLUW01000001.1"/>
</dbReference>
<dbReference type="AlphaFoldDB" id="A0A328U4G1"/>
<protein>
    <submittedName>
        <fullName evidence="1">Uncharacterized protein</fullName>
    </submittedName>
</protein>
<evidence type="ECO:0000313" key="2">
    <source>
        <dbReference type="Proteomes" id="UP000249260"/>
    </source>
</evidence>
<organism evidence="1 2">
    <name type="scientific">Paenibacillus montanisoli</name>
    <dbReference type="NCBI Taxonomy" id="2081970"/>
    <lineage>
        <taxon>Bacteria</taxon>
        <taxon>Bacillati</taxon>
        <taxon>Bacillota</taxon>
        <taxon>Bacilli</taxon>
        <taxon>Bacillales</taxon>
        <taxon>Paenibacillaceae</taxon>
        <taxon>Paenibacillus</taxon>
    </lineage>
</organism>
<accession>A0A328U4G1</accession>
<evidence type="ECO:0000313" key="1">
    <source>
        <dbReference type="EMBL" id="RAP77698.1"/>
    </source>
</evidence>
<dbReference type="EMBL" id="QLUW01000001">
    <property type="protein sequence ID" value="RAP77698.1"/>
    <property type="molecule type" value="Genomic_DNA"/>
</dbReference>
<gene>
    <name evidence="1" type="ORF">DL346_04320</name>
</gene>
<keyword evidence="2" id="KW-1185">Reference proteome</keyword>